<keyword evidence="1" id="KW-1133">Transmembrane helix</keyword>
<reference evidence="2 3" key="1">
    <citation type="journal article" date="2018" name="IMA Fungus">
        <title>IMA Genome-F 9: Draft genome sequence of Annulohypoxylon stygium, Aspergillus mulundensis, Berkeleyomyces basicola (syn. Thielaviopsis basicola), Ceratocystis smalleyi, two Cercospora beticola strains, Coleophoma cylindrospora, Fusarium fracticaudum, Phialophora cf. hyalina, and Morchella septimelata.</title>
        <authorList>
            <person name="Wingfield B.D."/>
            <person name="Bills G.F."/>
            <person name="Dong Y."/>
            <person name="Huang W."/>
            <person name="Nel W.J."/>
            <person name="Swalarsk-Parry B.S."/>
            <person name="Vaghefi N."/>
            <person name="Wilken P.M."/>
            <person name="An Z."/>
            <person name="de Beer Z.W."/>
            <person name="De Vos L."/>
            <person name="Chen L."/>
            <person name="Duong T.A."/>
            <person name="Gao Y."/>
            <person name="Hammerbacher A."/>
            <person name="Kikkert J.R."/>
            <person name="Li Y."/>
            <person name="Li H."/>
            <person name="Li K."/>
            <person name="Li Q."/>
            <person name="Liu X."/>
            <person name="Ma X."/>
            <person name="Naidoo K."/>
            <person name="Pethybridge S.J."/>
            <person name="Sun J."/>
            <person name="Steenkamp E.T."/>
            <person name="van der Nest M.A."/>
            <person name="van Wyk S."/>
            <person name="Wingfield M.J."/>
            <person name="Xiong C."/>
            <person name="Yue Q."/>
            <person name="Zhang X."/>
        </authorList>
    </citation>
    <scope>NUCLEOTIDE SEQUENCE [LARGE SCALE GENOMIC DNA]</scope>
    <source>
        <strain evidence="2 3">BP6252</strain>
    </source>
</reference>
<feature type="transmembrane region" description="Helical" evidence="1">
    <location>
        <begin position="270"/>
        <end position="290"/>
    </location>
</feature>
<evidence type="ECO:0000313" key="3">
    <source>
        <dbReference type="Proteomes" id="UP000256645"/>
    </source>
</evidence>
<name>A0A3D8R5L4_9HELO</name>
<sequence length="295" mass="33404">MPRHIIEFFWKPGHSWSPAEREQVSEELRSIARECFGSVPEYQCLAKTEAAFNDKLVVIAREKTTRKAVAFTSAILLPVDGVEAQTIVHTGLTCILPQNQGQGLTHLLFGELALHLFDEFKYGIWFSNLAAVPSSLVNVGNSARDPFPFHKAGAPLPVHMHIAQTISENYRPDMNVSEDAVFDYQTFVMKDAKNSESPMLKDPKDPKIQHRNVTMNGFYHKLLEEKGSEVLQIGFWDPMYIHPALAWKTKDWRHIQILLKNQPAYLVHRFGLRALALVLVFLLFGSLSLLQPKSG</sequence>
<keyword evidence="3" id="KW-1185">Reference proteome</keyword>
<evidence type="ECO:0000313" key="2">
    <source>
        <dbReference type="EMBL" id="RDW69287.1"/>
    </source>
</evidence>
<keyword evidence="1" id="KW-0812">Transmembrane</keyword>
<proteinExistence type="predicted"/>
<keyword evidence="1" id="KW-0472">Membrane</keyword>
<accession>A0A3D8R5L4</accession>
<gene>
    <name evidence="2" type="ORF">BP6252_08307</name>
</gene>
<dbReference type="EMBL" id="PDLM01000009">
    <property type="protein sequence ID" value="RDW69287.1"/>
    <property type="molecule type" value="Genomic_DNA"/>
</dbReference>
<comment type="caution">
    <text evidence="2">The sequence shown here is derived from an EMBL/GenBank/DDBJ whole genome shotgun (WGS) entry which is preliminary data.</text>
</comment>
<evidence type="ECO:0000256" key="1">
    <source>
        <dbReference type="SAM" id="Phobius"/>
    </source>
</evidence>
<protein>
    <submittedName>
        <fullName evidence="2">Uncharacterized protein</fullName>
    </submittedName>
</protein>
<organism evidence="2 3">
    <name type="scientific">Coleophoma cylindrospora</name>
    <dbReference type="NCBI Taxonomy" id="1849047"/>
    <lineage>
        <taxon>Eukaryota</taxon>
        <taxon>Fungi</taxon>
        <taxon>Dikarya</taxon>
        <taxon>Ascomycota</taxon>
        <taxon>Pezizomycotina</taxon>
        <taxon>Leotiomycetes</taxon>
        <taxon>Helotiales</taxon>
        <taxon>Dermateaceae</taxon>
        <taxon>Coleophoma</taxon>
    </lineage>
</organism>
<dbReference type="STRING" id="1849047.A0A3D8R5L4"/>
<dbReference type="Proteomes" id="UP000256645">
    <property type="component" value="Unassembled WGS sequence"/>
</dbReference>
<dbReference type="OrthoDB" id="4841025at2759"/>
<dbReference type="AlphaFoldDB" id="A0A3D8R5L4"/>